<dbReference type="CDD" id="cd01671">
    <property type="entry name" value="CARD"/>
    <property type="match status" value="1"/>
</dbReference>
<dbReference type="Proteomes" id="UP000683360">
    <property type="component" value="Unassembled WGS sequence"/>
</dbReference>
<organism evidence="9 10">
    <name type="scientific">Mytilus edulis</name>
    <name type="common">Blue mussel</name>
    <dbReference type="NCBI Taxonomy" id="6550"/>
    <lineage>
        <taxon>Eukaryota</taxon>
        <taxon>Metazoa</taxon>
        <taxon>Spiralia</taxon>
        <taxon>Lophotrochozoa</taxon>
        <taxon>Mollusca</taxon>
        <taxon>Bivalvia</taxon>
        <taxon>Autobranchia</taxon>
        <taxon>Pteriomorphia</taxon>
        <taxon>Mytilida</taxon>
        <taxon>Mytiloidea</taxon>
        <taxon>Mytilidae</taxon>
        <taxon>Mytilinae</taxon>
        <taxon>Mytilus</taxon>
    </lineage>
</organism>
<dbReference type="PROSITE" id="PS50209">
    <property type="entry name" value="CARD"/>
    <property type="match status" value="1"/>
</dbReference>
<keyword evidence="10" id="KW-1185">Reference proteome</keyword>
<dbReference type="SUPFAM" id="SSF54447">
    <property type="entry name" value="ssDNA-binding transcriptional regulator domain"/>
    <property type="match status" value="1"/>
</dbReference>
<gene>
    <name evidence="9" type="ORF">MEDL_53952</name>
</gene>
<evidence type="ECO:0000313" key="9">
    <source>
        <dbReference type="EMBL" id="CAG2241747.1"/>
    </source>
</evidence>
<dbReference type="GO" id="GO:0003677">
    <property type="term" value="F:DNA binding"/>
    <property type="evidence" value="ECO:0007669"/>
    <property type="project" value="UniProtKB-KW"/>
</dbReference>
<dbReference type="SUPFAM" id="SSF47986">
    <property type="entry name" value="DEATH domain"/>
    <property type="match status" value="1"/>
</dbReference>
<dbReference type="EMBL" id="CAJPWZ010002594">
    <property type="protein sequence ID" value="CAG2241747.1"/>
    <property type="molecule type" value="Genomic_DNA"/>
</dbReference>
<dbReference type="InterPro" id="IPR001315">
    <property type="entry name" value="CARD"/>
</dbReference>
<dbReference type="GO" id="GO:0003713">
    <property type="term" value="F:transcription coactivator activity"/>
    <property type="evidence" value="ECO:0007669"/>
    <property type="project" value="InterPro"/>
</dbReference>
<feature type="region of interest" description="Disordered" evidence="7">
    <location>
        <begin position="134"/>
        <end position="153"/>
    </location>
</feature>
<reference evidence="9" key="1">
    <citation type="submission" date="2021-03" db="EMBL/GenBank/DDBJ databases">
        <authorList>
            <person name="Bekaert M."/>
        </authorList>
    </citation>
    <scope>NUCLEOTIDE SEQUENCE</scope>
</reference>
<proteinExistence type="inferred from homology"/>
<keyword evidence="4" id="KW-0238">DNA-binding</keyword>
<sequence>MTKYRCGCYSEEMAHDSFDYTESSEYRNICGRHPSEESANEDHSKCTKMVEVIENARYALSQNMDTDTVACHLTTREVITKGQKDELLKCKSKQLKTRKLINMIVESKNISLHHLRMSLLKAGQPDLLPYISETKQKESNYSGDDEKDARQSSEDRCMIELQGRVFVVVKDFKGQTYINIRNYQTIEGKKYPTKQGVALTLSRWLVLETQKDFIDSVFKLCLTGEQVNEELIHLGGGVYVTLNSKYPTVDVRQFWKPEDKDKPIATKRGIPLNNIKWQKLCDSMKIMRDFVPELNSAVICRNTHNNQMEMFKCSECEPYHIDEDDDFVTQNQEGDFEIMKNILDPDGKSE</sequence>
<dbReference type="Gene3D" id="2.30.31.10">
    <property type="entry name" value="Transcriptional Coactivator Pc4, Chain A"/>
    <property type="match status" value="2"/>
</dbReference>
<evidence type="ECO:0000256" key="5">
    <source>
        <dbReference type="ARBA" id="ARBA00023163"/>
    </source>
</evidence>
<comment type="subcellular location">
    <subcellularLocation>
        <location evidence="1">Nucleus</location>
    </subcellularLocation>
</comment>
<keyword evidence="6" id="KW-0539">Nucleus</keyword>
<keyword evidence="3" id="KW-0805">Transcription regulation</keyword>
<dbReference type="InterPro" id="IPR011029">
    <property type="entry name" value="DEATH-like_dom_sf"/>
</dbReference>
<name>A0A8S3U7Z5_MYTED</name>
<dbReference type="GO" id="GO:0060261">
    <property type="term" value="P:positive regulation of transcription initiation by RNA polymerase II"/>
    <property type="evidence" value="ECO:0007669"/>
    <property type="project" value="InterPro"/>
</dbReference>
<keyword evidence="5" id="KW-0804">Transcription</keyword>
<feature type="domain" description="CARD" evidence="8">
    <location>
        <begin position="45"/>
        <end position="135"/>
    </location>
</feature>
<dbReference type="Gene3D" id="1.10.533.10">
    <property type="entry name" value="Death Domain, Fas"/>
    <property type="match status" value="1"/>
</dbReference>
<dbReference type="Pfam" id="PF00619">
    <property type="entry name" value="CARD"/>
    <property type="match status" value="1"/>
</dbReference>
<dbReference type="PANTHER" id="PTHR13215">
    <property type="entry name" value="RNA POLYMERASE II TRANSCRIPTIONAL COACTIVATOR"/>
    <property type="match status" value="1"/>
</dbReference>
<dbReference type="Pfam" id="PF02229">
    <property type="entry name" value="PC4"/>
    <property type="match status" value="1"/>
</dbReference>
<evidence type="ECO:0000259" key="8">
    <source>
        <dbReference type="PROSITE" id="PS50209"/>
    </source>
</evidence>
<comment type="similarity">
    <text evidence="2">Belongs to the transcriptional coactivator PC4 family.</text>
</comment>
<evidence type="ECO:0000256" key="7">
    <source>
        <dbReference type="SAM" id="MobiDB-lite"/>
    </source>
</evidence>
<evidence type="ECO:0000313" key="10">
    <source>
        <dbReference type="Proteomes" id="UP000683360"/>
    </source>
</evidence>
<evidence type="ECO:0000256" key="6">
    <source>
        <dbReference type="ARBA" id="ARBA00023242"/>
    </source>
</evidence>
<evidence type="ECO:0000256" key="1">
    <source>
        <dbReference type="ARBA" id="ARBA00004123"/>
    </source>
</evidence>
<dbReference type="InterPro" id="IPR009044">
    <property type="entry name" value="ssDNA-bd_transcriptional_reg"/>
</dbReference>
<accession>A0A8S3U7Z5</accession>
<dbReference type="InterPro" id="IPR045125">
    <property type="entry name" value="Sub1/Tcp4-like"/>
</dbReference>
<dbReference type="GO" id="GO:0005634">
    <property type="term" value="C:nucleus"/>
    <property type="evidence" value="ECO:0007669"/>
    <property type="project" value="UniProtKB-SubCell"/>
</dbReference>
<protein>
    <recommendedName>
        <fullName evidence="8">CARD domain-containing protein</fullName>
    </recommendedName>
</protein>
<evidence type="ECO:0000256" key="4">
    <source>
        <dbReference type="ARBA" id="ARBA00023125"/>
    </source>
</evidence>
<dbReference type="OrthoDB" id="2505440at2759"/>
<dbReference type="AlphaFoldDB" id="A0A8S3U7Z5"/>
<dbReference type="InterPro" id="IPR003173">
    <property type="entry name" value="PC4_C"/>
</dbReference>
<evidence type="ECO:0000256" key="2">
    <source>
        <dbReference type="ARBA" id="ARBA00009001"/>
    </source>
</evidence>
<evidence type="ECO:0000256" key="3">
    <source>
        <dbReference type="ARBA" id="ARBA00023015"/>
    </source>
</evidence>
<comment type="caution">
    <text evidence="9">The sequence shown here is derived from an EMBL/GenBank/DDBJ whole genome shotgun (WGS) entry which is preliminary data.</text>
</comment>
<dbReference type="GO" id="GO:0042981">
    <property type="term" value="P:regulation of apoptotic process"/>
    <property type="evidence" value="ECO:0007669"/>
    <property type="project" value="InterPro"/>
</dbReference>